<proteinExistence type="inferred from homology"/>
<dbReference type="InterPro" id="IPR001563">
    <property type="entry name" value="Peptidase_S10"/>
</dbReference>
<dbReference type="PANTHER" id="PTHR11802:SF235">
    <property type="entry name" value="SERINE CARBOXYPEPTIDASE-LIKE 33"/>
    <property type="match status" value="1"/>
</dbReference>
<keyword evidence="2" id="KW-0378">Hydrolase</keyword>
<evidence type="ECO:0000256" key="1">
    <source>
        <dbReference type="ARBA" id="ARBA00009431"/>
    </source>
</evidence>
<dbReference type="PANTHER" id="PTHR11802">
    <property type="entry name" value="SERINE PROTEASE FAMILY S10 SERINE CARBOXYPEPTIDASE"/>
    <property type="match status" value="1"/>
</dbReference>
<sequence>MTSPRRSLLSCSSIALTVFSVFYFRSIKASQDFDRVFDLPGQPTSPTTSHFSGYITLSTENDMALFYWFFEAQTLPSKRPLLLWLNGGPRCSSVGYEAAVELGPLGVKRHGTGLEFYKYA</sequence>
<organism evidence="2 3">
    <name type="scientific">Canna indica</name>
    <name type="common">Indian-shot</name>
    <dbReference type="NCBI Taxonomy" id="4628"/>
    <lineage>
        <taxon>Eukaryota</taxon>
        <taxon>Viridiplantae</taxon>
        <taxon>Streptophyta</taxon>
        <taxon>Embryophyta</taxon>
        <taxon>Tracheophyta</taxon>
        <taxon>Spermatophyta</taxon>
        <taxon>Magnoliopsida</taxon>
        <taxon>Liliopsida</taxon>
        <taxon>Zingiberales</taxon>
        <taxon>Cannaceae</taxon>
        <taxon>Canna</taxon>
    </lineage>
</organism>
<keyword evidence="3" id="KW-1185">Reference proteome</keyword>
<dbReference type="AlphaFoldDB" id="A0AAQ3KLR9"/>
<keyword evidence="2" id="KW-0121">Carboxypeptidase</keyword>
<reference evidence="2 3" key="1">
    <citation type="submission" date="2023-10" db="EMBL/GenBank/DDBJ databases">
        <title>Chromosome-scale genome assembly provides insights into flower coloration mechanisms of Canna indica.</title>
        <authorList>
            <person name="Li C."/>
        </authorList>
    </citation>
    <scope>NUCLEOTIDE SEQUENCE [LARGE SCALE GENOMIC DNA]</scope>
    <source>
        <tissue evidence="2">Flower</tissue>
    </source>
</reference>
<dbReference type="GO" id="GO:0006508">
    <property type="term" value="P:proteolysis"/>
    <property type="evidence" value="ECO:0007669"/>
    <property type="project" value="InterPro"/>
</dbReference>
<dbReference type="InterPro" id="IPR029058">
    <property type="entry name" value="AB_hydrolase_fold"/>
</dbReference>
<evidence type="ECO:0000313" key="3">
    <source>
        <dbReference type="Proteomes" id="UP001327560"/>
    </source>
</evidence>
<accession>A0AAQ3KLR9</accession>
<dbReference type="Gene3D" id="3.40.50.1820">
    <property type="entry name" value="alpha/beta hydrolase"/>
    <property type="match status" value="1"/>
</dbReference>
<protein>
    <submittedName>
        <fullName evidence="2">Serine carboxypeptidase-like 33</fullName>
    </submittedName>
</protein>
<evidence type="ECO:0000313" key="2">
    <source>
        <dbReference type="EMBL" id="WOL08156.1"/>
    </source>
</evidence>
<name>A0AAQ3KLR9_9LILI</name>
<dbReference type="GO" id="GO:0004185">
    <property type="term" value="F:serine-type carboxypeptidase activity"/>
    <property type="evidence" value="ECO:0007669"/>
    <property type="project" value="InterPro"/>
</dbReference>
<dbReference type="Proteomes" id="UP001327560">
    <property type="component" value="Chromosome 5"/>
</dbReference>
<dbReference type="Pfam" id="PF00450">
    <property type="entry name" value="Peptidase_S10"/>
    <property type="match status" value="1"/>
</dbReference>
<dbReference type="SUPFAM" id="SSF53474">
    <property type="entry name" value="alpha/beta-Hydrolases"/>
    <property type="match status" value="1"/>
</dbReference>
<dbReference type="EMBL" id="CP136894">
    <property type="protein sequence ID" value="WOL08156.1"/>
    <property type="molecule type" value="Genomic_DNA"/>
</dbReference>
<dbReference type="GO" id="GO:0005773">
    <property type="term" value="C:vacuole"/>
    <property type="evidence" value="ECO:0007669"/>
    <property type="project" value="TreeGrafter"/>
</dbReference>
<comment type="similarity">
    <text evidence="1">Belongs to the peptidase S10 family.</text>
</comment>
<gene>
    <name evidence="2" type="ORF">Cni_G16908</name>
</gene>
<keyword evidence="2" id="KW-0645">Protease</keyword>